<dbReference type="SUPFAM" id="SSF57944">
    <property type="entry name" value="Triple coiled coil domain of C-type lectins"/>
    <property type="match status" value="1"/>
</dbReference>
<evidence type="ECO:0000256" key="8">
    <source>
        <dbReference type="ARBA" id="ARBA00023157"/>
    </source>
</evidence>
<dbReference type="EMBL" id="JAKZEL010000028">
    <property type="protein sequence ID" value="KAI4529276.1"/>
    <property type="molecule type" value="Genomic_DNA"/>
</dbReference>
<dbReference type="FunFam" id="1.20.5.360:FF:000001">
    <property type="entry name" value="Pulmonary surfactant-associated protein D"/>
    <property type="match status" value="1"/>
</dbReference>
<dbReference type="SMART" id="SM00034">
    <property type="entry name" value="CLECT"/>
    <property type="match status" value="1"/>
</dbReference>
<dbReference type="PANTHER" id="PTHR24024">
    <property type="entry name" value="PULMONARY SURFACTANT-ASSOCIATED PROTEIN A"/>
    <property type="match status" value="1"/>
</dbReference>
<dbReference type="InterPro" id="IPR015097">
    <property type="entry name" value="Surfac_D-trimer"/>
</dbReference>
<dbReference type="GO" id="GO:0005581">
    <property type="term" value="C:collagen trimer"/>
    <property type="evidence" value="ECO:0007669"/>
    <property type="project" value="UniProtKB-KW"/>
</dbReference>
<organism evidence="13 14">
    <name type="scientific">Ovis ammon polii</name>
    <dbReference type="NCBI Taxonomy" id="230172"/>
    <lineage>
        <taxon>Eukaryota</taxon>
        <taxon>Metazoa</taxon>
        <taxon>Chordata</taxon>
        <taxon>Craniata</taxon>
        <taxon>Vertebrata</taxon>
        <taxon>Euteleostomi</taxon>
        <taxon>Mammalia</taxon>
        <taxon>Eutheria</taxon>
        <taxon>Laurasiatheria</taxon>
        <taxon>Artiodactyla</taxon>
        <taxon>Ruminantia</taxon>
        <taxon>Pecora</taxon>
        <taxon>Bovidae</taxon>
        <taxon>Caprinae</taxon>
        <taxon>Ovis</taxon>
    </lineage>
</organism>
<feature type="chain" id="PRO_5042116596" description="C-type lectin domain-containing protein" evidence="11">
    <location>
        <begin position="21"/>
        <end position="393"/>
    </location>
</feature>
<dbReference type="GO" id="GO:0005615">
    <property type="term" value="C:extracellular space"/>
    <property type="evidence" value="ECO:0007669"/>
    <property type="project" value="TreeGrafter"/>
</dbReference>
<dbReference type="Pfam" id="PF09006">
    <property type="entry name" value="Surfac_D-trimer"/>
    <property type="match status" value="1"/>
</dbReference>
<dbReference type="GO" id="GO:0005771">
    <property type="term" value="C:multivesicular body"/>
    <property type="evidence" value="ECO:0007669"/>
    <property type="project" value="TreeGrafter"/>
</dbReference>
<keyword evidence="4" id="KW-0430">Lectin</keyword>
<keyword evidence="3 11" id="KW-0732">Signal</keyword>
<evidence type="ECO:0000256" key="11">
    <source>
        <dbReference type="SAM" id="SignalP"/>
    </source>
</evidence>
<dbReference type="Gene3D" id="1.20.5.360">
    <property type="entry name" value="SFTPD helical domain"/>
    <property type="match status" value="1"/>
</dbReference>
<keyword evidence="9" id="KW-0379">Hydroxylation</keyword>
<evidence type="ECO:0000256" key="10">
    <source>
        <dbReference type="SAM" id="MobiDB-lite"/>
    </source>
</evidence>
<keyword evidence="5" id="KW-0677">Repeat</keyword>
<dbReference type="InterPro" id="IPR008160">
    <property type="entry name" value="Collagen"/>
</dbReference>
<evidence type="ECO:0000259" key="12">
    <source>
        <dbReference type="PROSITE" id="PS50041"/>
    </source>
</evidence>
<evidence type="ECO:0000256" key="1">
    <source>
        <dbReference type="ARBA" id="ARBA00007899"/>
    </source>
</evidence>
<dbReference type="PROSITE" id="PS50041">
    <property type="entry name" value="C_TYPE_LECTIN_2"/>
    <property type="match status" value="1"/>
</dbReference>
<name>A0AAD4TMK4_OVIAM</name>
<reference evidence="13" key="1">
    <citation type="submission" date="2022-03" db="EMBL/GenBank/DDBJ databases">
        <title>Genomic analyses of argali, domestic sheep and their hybrids provide insights into chromosomal evolution, heterosis and genetic basis of agronomic traits.</title>
        <authorList>
            <person name="Li M."/>
        </authorList>
    </citation>
    <scope>NUCLEOTIDE SEQUENCE</scope>
    <source>
        <strain evidence="13">CAU-MHL-2022a</strain>
        <tissue evidence="13">Skin</tissue>
    </source>
</reference>
<evidence type="ECO:0000313" key="14">
    <source>
        <dbReference type="Proteomes" id="UP001214576"/>
    </source>
</evidence>
<feature type="compositionally biased region" description="Basic and acidic residues" evidence="10">
    <location>
        <begin position="220"/>
        <end position="232"/>
    </location>
</feature>
<evidence type="ECO:0000256" key="2">
    <source>
        <dbReference type="ARBA" id="ARBA00011267"/>
    </source>
</evidence>
<keyword evidence="6" id="KW-0106">Calcium</keyword>
<dbReference type="SUPFAM" id="SSF56436">
    <property type="entry name" value="C-type lectin-like"/>
    <property type="match status" value="1"/>
</dbReference>
<dbReference type="InterPro" id="IPR018378">
    <property type="entry name" value="C-type_lectin_CS"/>
</dbReference>
<evidence type="ECO:0000256" key="7">
    <source>
        <dbReference type="ARBA" id="ARBA00023119"/>
    </source>
</evidence>
<dbReference type="InterPro" id="IPR016186">
    <property type="entry name" value="C-type_lectin-like/link_sf"/>
</dbReference>
<feature type="domain" description="C-type lectin" evidence="12">
    <location>
        <begin position="288"/>
        <end position="392"/>
    </location>
</feature>
<dbReference type="Proteomes" id="UP001214576">
    <property type="component" value="Unassembled WGS sequence"/>
</dbReference>
<feature type="compositionally biased region" description="Low complexity" evidence="10">
    <location>
        <begin position="187"/>
        <end position="213"/>
    </location>
</feature>
<evidence type="ECO:0000256" key="3">
    <source>
        <dbReference type="ARBA" id="ARBA00022729"/>
    </source>
</evidence>
<dbReference type="Gene3D" id="3.10.100.10">
    <property type="entry name" value="Mannose-Binding Protein A, subunit A"/>
    <property type="match status" value="1"/>
</dbReference>
<dbReference type="PROSITE" id="PS00615">
    <property type="entry name" value="C_TYPE_LECTIN_1"/>
    <property type="match status" value="1"/>
</dbReference>
<feature type="compositionally biased region" description="Basic and acidic residues" evidence="10">
    <location>
        <begin position="50"/>
        <end position="64"/>
    </location>
</feature>
<accession>A0AAD4TMK4</accession>
<dbReference type="InterPro" id="IPR001304">
    <property type="entry name" value="C-type_lectin-like"/>
</dbReference>
<evidence type="ECO:0000313" key="13">
    <source>
        <dbReference type="EMBL" id="KAI4529276.1"/>
    </source>
</evidence>
<evidence type="ECO:0000256" key="5">
    <source>
        <dbReference type="ARBA" id="ARBA00022737"/>
    </source>
</evidence>
<feature type="signal peptide" evidence="11">
    <location>
        <begin position="1"/>
        <end position="20"/>
    </location>
</feature>
<feature type="compositionally biased region" description="Low complexity" evidence="10">
    <location>
        <begin position="138"/>
        <end position="153"/>
    </location>
</feature>
<keyword evidence="7" id="KW-0176">Collagen</keyword>
<sequence>MLLLPLSVLLLLTPPWRSLGAEMTMHSQKTLANGCTLVVCSPPENGLPGRDGKDGREGPRGEKGDTVFECKSLIISDLGSLLKVHQDLQDEQGGLDQLVPLGRKETVALLGNLDQRETLDHLVSSWAWNAGPPGKPGPAGREGPSGRQGSTGPPGTPGPKGEPGPKGGVGAPGMQGSPGLKGERGAPGEIGAPGRAGAAGPAGAIGPQGPSGARGPPGLKGDRGSPGEKGAKGESGLAEVNALRQRVTILEGHLRRFQNAFSQYKKVVLFPDGQAVGEKIFKMAGVVKSYSDAQQLCTEAKGQLASPRSAAENEAVTQLARAHKENAYLSMNDISTEGRFTYPTGEILVYSNWASGEPNNSNDGQPEHCVEIYPEGKWNDIPCSEQRLVICEF</sequence>
<dbReference type="Pfam" id="PF01391">
    <property type="entry name" value="Collagen"/>
    <property type="match status" value="1"/>
</dbReference>
<dbReference type="InterPro" id="IPR016187">
    <property type="entry name" value="CTDL_fold"/>
</dbReference>
<evidence type="ECO:0000256" key="9">
    <source>
        <dbReference type="ARBA" id="ARBA00023278"/>
    </source>
</evidence>
<evidence type="ECO:0000256" key="6">
    <source>
        <dbReference type="ARBA" id="ARBA00022837"/>
    </source>
</evidence>
<dbReference type="PANTHER" id="PTHR24024:SF15">
    <property type="entry name" value="PULMONARY SURFACTANT-ASSOCIATED PROTEIN D"/>
    <property type="match status" value="1"/>
</dbReference>
<dbReference type="Pfam" id="PF00059">
    <property type="entry name" value="Lectin_C"/>
    <property type="match status" value="1"/>
</dbReference>
<dbReference type="AlphaFoldDB" id="A0AAD4TMK4"/>
<gene>
    <name evidence="13" type="ORF">MG293_020524</name>
</gene>
<dbReference type="GO" id="GO:0030246">
    <property type="term" value="F:carbohydrate binding"/>
    <property type="evidence" value="ECO:0007669"/>
    <property type="project" value="UniProtKB-KW"/>
</dbReference>
<feature type="region of interest" description="Disordered" evidence="10">
    <location>
        <begin position="126"/>
        <end position="237"/>
    </location>
</feature>
<feature type="compositionally biased region" description="Gly residues" evidence="10">
    <location>
        <begin position="164"/>
        <end position="173"/>
    </location>
</feature>
<comment type="caution">
    <text evidence="13">The sequence shown here is derived from an EMBL/GenBank/DDBJ whole genome shotgun (WGS) entry which is preliminary data.</text>
</comment>
<keyword evidence="8" id="KW-1015">Disulfide bond</keyword>
<proteinExistence type="inferred from homology"/>
<comment type="similarity">
    <text evidence="1">Belongs to the SFTPD family.</text>
</comment>
<dbReference type="FunFam" id="3.10.100.10:FF:000045">
    <property type="entry name" value="Pulmonary surfactant-associated protein D"/>
    <property type="match status" value="1"/>
</dbReference>
<dbReference type="InterPro" id="IPR051077">
    <property type="entry name" value="Ca-dependent_lectin"/>
</dbReference>
<comment type="subunit">
    <text evidence="2">Oligomeric complex of 4 set of homotrimers.</text>
</comment>
<feature type="region of interest" description="Disordered" evidence="10">
    <location>
        <begin position="43"/>
        <end position="64"/>
    </location>
</feature>
<evidence type="ECO:0000256" key="4">
    <source>
        <dbReference type="ARBA" id="ARBA00022734"/>
    </source>
</evidence>
<protein>
    <recommendedName>
        <fullName evidence="12">C-type lectin domain-containing protein</fullName>
    </recommendedName>
</protein>
<keyword evidence="14" id="KW-1185">Reference proteome</keyword>